<evidence type="ECO:0000259" key="1">
    <source>
        <dbReference type="Pfam" id="PF12802"/>
    </source>
</evidence>
<dbReference type="KEGG" id="byl:A4V09_16430"/>
<dbReference type="Pfam" id="PF12802">
    <property type="entry name" value="MarR_2"/>
    <property type="match status" value="1"/>
</dbReference>
<dbReference type="InterPro" id="IPR000835">
    <property type="entry name" value="HTH_MarR-typ"/>
</dbReference>
<proteinExistence type="predicted"/>
<feature type="domain" description="HTH marR-type" evidence="1">
    <location>
        <begin position="35"/>
        <end position="90"/>
    </location>
</feature>
<protein>
    <submittedName>
        <fullName evidence="2">MarR family transcriptional regulator</fullName>
    </submittedName>
</protein>
<dbReference type="STRING" id="1796616.A4V09_16430"/>
<dbReference type="RefSeq" id="WP_065543334.1">
    <property type="nucleotide sequence ID" value="NZ_CP015405.2"/>
</dbReference>
<accession>A0A1C7IC89</accession>
<keyword evidence="3" id="KW-1185">Reference proteome</keyword>
<reference evidence="2" key="1">
    <citation type="submission" date="2017-04" db="EMBL/GenBank/DDBJ databases">
        <title>Complete Genome Sequences of Twelve Strains of a Stable Defined Moderately Diverse Mouse Microbiota 2 (sDMDMm2).</title>
        <authorList>
            <person name="Uchimura Y."/>
            <person name="Wyss M."/>
            <person name="Brugiroux S."/>
            <person name="Limenitakis J.P."/>
            <person name="Stecher B."/>
            <person name="McCoy K.D."/>
            <person name="Macpherson A.J."/>
        </authorList>
    </citation>
    <scope>NUCLEOTIDE SEQUENCE</scope>
    <source>
        <strain evidence="2">YL58</strain>
    </source>
</reference>
<dbReference type="SUPFAM" id="SSF46785">
    <property type="entry name" value="Winged helix' DNA-binding domain"/>
    <property type="match status" value="1"/>
</dbReference>
<evidence type="ECO:0000313" key="2">
    <source>
        <dbReference type="EMBL" id="ANU77205.1"/>
    </source>
</evidence>
<dbReference type="Gene3D" id="1.10.10.10">
    <property type="entry name" value="Winged helix-like DNA-binding domain superfamily/Winged helix DNA-binding domain"/>
    <property type="match status" value="1"/>
</dbReference>
<dbReference type="InterPro" id="IPR036388">
    <property type="entry name" value="WH-like_DNA-bd_sf"/>
</dbReference>
<dbReference type="OrthoDB" id="2051697at2"/>
<dbReference type="PANTHER" id="PTHR33164">
    <property type="entry name" value="TRANSCRIPTIONAL REGULATOR, MARR FAMILY"/>
    <property type="match status" value="1"/>
</dbReference>
<dbReference type="InterPro" id="IPR036390">
    <property type="entry name" value="WH_DNA-bd_sf"/>
</dbReference>
<name>A0A1C7IC89_9FIRM</name>
<dbReference type="PANTHER" id="PTHR33164:SF43">
    <property type="entry name" value="HTH-TYPE TRANSCRIPTIONAL REPRESSOR YETL"/>
    <property type="match status" value="1"/>
</dbReference>
<gene>
    <name evidence="2" type="ORF">A4V09_16430</name>
</gene>
<dbReference type="EMBL" id="CP015405">
    <property type="protein sequence ID" value="ANU77205.1"/>
    <property type="molecule type" value="Genomic_DNA"/>
</dbReference>
<dbReference type="AlphaFoldDB" id="A0A1C7IC89"/>
<dbReference type="GO" id="GO:0006950">
    <property type="term" value="P:response to stress"/>
    <property type="evidence" value="ECO:0007669"/>
    <property type="project" value="TreeGrafter"/>
</dbReference>
<dbReference type="GO" id="GO:0003700">
    <property type="term" value="F:DNA-binding transcription factor activity"/>
    <property type="evidence" value="ECO:0007669"/>
    <property type="project" value="InterPro"/>
</dbReference>
<organism evidence="2 3">
    <name type="scientific">Blautia pseudococcoides</name>
    <dbReference type="NCBI Taxonomy" id="1796616"/>
    <lineage>
        <taxon>Bacteria</taxon>
        <taxon>Bacillati</taxon>
        <taxon>Bacillota</taxon>
        <taxon>Clostridia</taxon>
        <taxon>Lachnospirales</taxon>
        <taxon>Lachnospiraceae</taxon>
        <taxon>Blautia</taxon>
    </lineage>
</organism>
<evidence type="ECO:0000313" key="3">
    <source>
        <dbReference type="Proteomes" id="UP000092574"/>
    </source>
</evidence>
<dbReference type="InterPro" id="IPR039422">
    <property type="entry name" value="MarR/SlyA-like"/>
</dbReference>
<sequence>MEYDWIEMMESMQDIRLFCSLHVRRAKKGGISSAQELDLLSRVALSQERLTSHMLCAGMGISKPVVSRLVESLCRKEFLGKEACAEDHRSYFLYITDKGQEELERTYRYYLEPLYSMRRKAGEETFGRLMELIRVANHHAGETQQIQQ</sequence>
<dbReference type="Proteomes" id="UP000092574">
    <property type="component" value="Chromosome"/>
</dbReference>